<dbReference type="Proteomes" id="UP001143856">
    <property type="component" value="Unassembled WGS sequence"/>
</dbReference>
<accession>A0ACC1PMR3</accession>
<comment type="caution">
    <text evidence="1">The sequence shown here is derived from an EMBL/GenBank/DDBJ whole genome shotgun (WGS) entry which is preliminary data.</text>
</comment>
<sequence>MAELLGVSAASLQIGEVLVKLVGSCTKLAKQLKDAPQEVRKMLRSMYDFQYLCHSCRGLFENHAAEVNAVIRPTDVNQIRAWLDHAYQILQSLEKLLSTIEPQSNDNRRDKFLKAVTTVMEQGGLAANLQELDRIRANIDSFFIRHNLRLTVVQSVKIEEHWHQDHGLLIDTRSIVTETNESQKSILQDLAGMGARIEASISTAQQANLAAFDCRLQEIKDYIDRGLAVAKRSSSDTGISQEVIEFTKTQLHGLDMRAVTSISSYPSPPMLCPCQRIGRVERLCNIGPVTLIRLTYGIHYPGCQYYGQGNEERAVRQLSVELSPNYEHRSSSLLRDAVARASSLVGNLVLPRIISEQEENAPGFKHISSAAFKIKTILGLHDHDHVALPECKKRTQGQILQCRGTLKCLYDDLLRDFNVSSEWERVQTVDGKTLLHAFVYILWDLFTMQKELSEDVAKILSLLIKGGTCVNTTMVDHHSYRNGTALSVFMTRIYITNVISAGRMEFLRLLSYHDIPSFSHGPRKLESHVGVRLFIAVPELAIEYGCSRLALAVITRNESEVKNLLDLHRRGQLKGDINVSPDGLSPLCFAVGWPAGIKMLLKERADPSEAIRIAIIYQEVDSLELLLKSDNYFLFRPRDYQNTKTQKLWQSPLIIYSLLDIALIWQLTFSMHIKGSNPRSNIIIDLVLRAISDSRKGLMDLATKVFSESQLASFGITPGSLVDSSAASMFAKLQQLRIEIPPRFYPGTRRTIYHNDWMTTDVADKLWHLGFHETDETDHKGVTPLLMSTNGFGRPSGYPHDGLQWYISRGARLVFPKLKNLTLVHALALRFTSNGFNIRPRGESEREERKQIVRCLQPVLENCFKHLGTHLEDLCTCSCSVNGCTMIHFLLKGRGCESWWAMQEAVDGWMKCLPNDKSGLEAPVNDPDAANNGSSVPVRCYADLCRIELFRRLDMRHTCCGKWPSAFGNYPPENGVSYEFQPEDPMARGHHVNHHLTIAEEEKPDNTSEPAKTEILNRLMGLYGEFSCAHQGNMEFKQFWNIWWDVIEEFAPPKRFVNRYGGLVRIRGGSKLTLENLDETLGLIKKSIAKSIAHESAAELMMERGEFRKGGDT</sequence>
<keyword evidence="2" id="KW-1185">Reference proteome</keyword>
<name>A0ACC1PMR3_9PEZI</name>
<proteinExistence type="predicted"/>
<organism evidence="1 2">
    <name type="scientific">Xylaria curta</name>
    <dbReference type="NCBI Taxonomy" id="42375"/>
    <lineage>
        <taxon>Eukaryota</taxon>
        <taxon>Fungi</taxon>
        <taxon>Dikarya</taxon>
        <taxon>Ascomycota</taxon>
        <taxon>Pezizomycotina</taxon>
        <taxon>Sordariomycetes</taxon>
        <taxon>Xylariomycetidae</taxon>
        <taxon>Xylariales</taxon>
        <taxon>Xylariaceae</taxon>
        <taxon>Xylaria</taxon>
    </lineage>
</organism>
<protein>
    <submittedName>
        <fullName evidence="1">Uncharacterized protein</fullName>
    </submittedName>
</protein>
<evidence type="ECO:0000313" key="2">
    <source>
        <dbReference type="Proteomes" id="UP001143856"/>
    </source>
</evidence>
<reference evidence="1" key="1">
    <citation type="submission" date="2022-10" db="EMBL/GenBank/DDBJ databases">
        <title>Genome Sequence of Xylaria curta.</title>
        <authorList>
            <person name="Buettner E."/>
        </authorList>
    </citation>
    <scope>NUCLEOTIDE SEQUENCE</scope>
    <source>
        <strain evidence="1">Babe10</strain>
    </source>
</reference>
<evidence type="ECO:0000313" key="1">
    <source>
        <dbReference type="EMBL" id="KAJ2996746.1"/>
    </source>
</evidence>
<gene>
    <name evidence="1" type="ORF">NUW58_g875</name>
</gene>
<dbReference type="EMBL" id="JAPDGR010000084">
    <property type="protein sequence ID" value="KAJ2996746.1"/>
    <property type="molecule type" value="Genomic_DNA"/>
</dbReference>